<evidence type="ECO:0000313" key="3">
    <source>
        <dbReference type="Proteomes" id="UP000016023"/>
    </source>
</evidence>
<dbReference type="eggNOG" id="COG2978">
    <property type="taxonomic scope" value="Bacteria"/>
</dbReference>
<reference evidence="2 3" key="1">
    <citation type="submission" date="2011-12" db="EMBL/GenBank/DDBJ databases">
        <title>The Genome Sequence of Prevotella micans F0438.</title>
        <authorList>
            <consortium name="The Broad Institute Genome Sequencing Platform"/>
            <person name="Earl A."/>
            <person name="Ward D."/>
            <person name="Feldgarden M."/>
            <person name="Gevers D."/>
            <person name="Izard J."/>
            <person name="Baranova O.V."/>
            <person name="Blanton J.M."/>
            <person name="Wade W.G."/>
            <person name="Dewhirst F.E."/>
            <person name="Young S.K."/>
            <person name="Zeng Q."/>
            <person name="Gargeya S."/>
            <person name="Fitzgerald M."/>
            <person name="Haas B."/>
            <person name="Abouelleil A."/>
            <person name="Alvarado L."/>
            <person name="Arachchi H.M."/>
            <person name="Berlin A."/>
            <person name="Chapman S.B."/>
            <person name="Gearin G."/>
            <person name="Goldberg J."/>
            <person name="Griggs A."/>
            <person name="Gujja S."/>
            <person name="Hansen M."/>
            <person name="Heiman D."/>
            <person name="Howarth C."/>
            <person name="Larimer J."/>
            <person name="Lui A."/>
            <person name="MacDonald P.J.P."/>
            <person name="McCowen C."/>
            <person name="Montmayeur A."/>
            <person name="Murphy C."/>
            <person name="Neiman D."/>
            <person name="Pearson M."/>
            <person name="Priest M."/>
            <person name="Roberts A."/>
            <person name="Saif S."/>
            <person name="Shea T."/>
            <person name="Sisk P."/>
            <person name="Stolte C."/>
            <person name="Sykes S."/>
            <person name="Wortman J."/>
            <person name="Nusbaum C."/>
            <person name="Birren B."/>
        </authorList>
    </citation>
    <scope>NUCLEOTIDE SEQUENCE [LARGE SCALE GENOMIC DNA]</scope>
    <source>
        <strain evidence="2 3">F0438</strain>
    </source>
</reference>
<dbReference type="PATRIC" id="fig|883158.3.peg.1025"/>
<protein>
    <submittedName>
        <fullName evidence="2">Uncharacterized protein</fullName>
    </submittedName>
</protein>
<sequence>MKNKLGTIACLLAVVQVMLILVSWVIAAAFPELNTHSLLSSEGIRWFFGRFVDNMQTRFLVWIILVTIALGAFNTSGLTSAISPRTSAPLHYRQRMALRVVGIELIVLLAAIVLLTAIPHAVLLSVTGSLWPSSFSVSIIPIVTFIVSICSITYGLISGKLKTNADVYHALTIGPAQCAFILPLYILIVQLVQSALFVFNQI</sequence>
<feature type="transmembrane region" description="Helical" evidence="1">
    <location>
        <begin position="178"/>
        <end position="199"/>
    </location>
</feature>
<keyword evidence="1" id="KW-1133">Transmembrane helix</keyword>
<dbReference type="GO" id="GO:1902604">
    <property type="term" value="P:p-aminobenzoyl-glutamate transmembrane transport"/>
    <property type="evidence" value="ECO:0007669"/>
    <property type="project" value="InterPro"/>
</dbReference>
<gene>
    <name evidence="2" type="ORF">HMPREF9140_01015</name>
</gene>
<organism evidence="2 3">
    <name type="scientific">Prevotella micans F0438</name>
    <dbReference type="NCBI Taxonomy" id="883158"/>
    <lineage>
        <taxon>Bacteria</taxon>
        <taxon>Pseudomonadati</taxon>
        <taxon>Bacteroidota</taxon>
        <taxon>Bacteroidia</taxon>
        <taxon>Bacteroidales</taxon>
        <taxon>Prevotellaceae</taxon>
        <taxon>Prevotella</taxon>
    </lineage>
</organism>
<keyword evidence="1" id="KW-0472">Membrane</keyword>
<feature type="transmembrane region" description="Helical" evidence="1">
    <location>
        <begin position="100"/>
        <end position="123"/>
    </location>
</feature>
<dbReference type="EMBL" id="AGWK01000029">
    <property type="protein sequence ID" value="EHO71147.1"/>
    <property type="molecule type" value="Genomic_DNA"/>
</dbReference>
<evidence type="ECO:0000313" key="2">
    <source>
        <dbReference type="EMBL" id="EHO71147.1"/>
    </source>
</evidence>
<name>H1Q277_9BACT</name>
<dbReference type="RefSeq" id="WP_006952225.1">
    <property type="nucleotide sequence ID" value="NZ_JH594522.1"/>
</dbReference>
<dbReference type="STRING" id="883158.HMPREF9140_01015"/>
<dbReference type="Proteomes" id="UP000016023">
    <property type="component" value="Unassembled WGS sequence"/>
</dbReference>
<feature type="transmembrane region" description="Helical" evidence="1">
    <location>
        <begin position="59"/>
        <end position="79"/>
    </location>
</feature>
<dbReference type="InterPro" id="IPR004697">
    <property type="entry name" value="AbgT"/>
</dbReference>
<feature type="transmembrane region" description="Helical" evidence="1">
    <location>
        <begin position="135"/>
        <end position="157"/>
    </location>
</feature>
<accession>H1Q277</accession>
<dbReference type="GO" id="GO:0015558">
    <property type="term" value="F:secondary active p-aminobenzoyl-glutamate transmembrane transporter activity"/>
    <property type="evidence" value="ECO:0007669"/>
    <property type="project" value="InterPro"/>
</dbReference>
<proteinExistence type="predicted"/>
<evidence type="ECO:0000256" key="1">
    <source>
        <dbReference type="SAM" id="Phobius"/>
    </source>
</evidence>
<keyword evidence="1" id="KW-0812">Transmembrane</keyword>
<dbReference type="HOGENOM" id="CLU_106177_0_0_10"/>
<dbReference type="Pfam" id="PF03806">
    <property type="entry name" value="ABG_transport"/>
    <property type="match status" value="1"/>
</dbReference>
<comment type="caution">
    <text evidence="2">The sequence shown here is derived from an EMBL/GenBank/DDBJ whole genome shotgun (WGS) entry which is preliminary data.</text>
</comment>
<keyword evidence="3" id="KW-1185">Reference proteome</keyword>
<dbReference type="AlphaFoldDB" id="H1Q277"/>